<evidence type="ECO:0000313" key="2">
    <source>
        <dbReference type="Proteomes" id="UP000242450"/>
    </source>
</evidence>
<accession>A0A212CBP0</accession>
<dbReference type="Proteomes" id="UP000242450">
    <property type="component" value="Chromosome 23"/>
</dbReference>
<organism evidence="1 2">
    <name type="scientific">Cervus elaphus hippelaphus</name>
    <name type="common">European red deer</name>
    <dbReference type="NCBI Taxonomy" id="46360"/>
    <lineage>
        <taxon>Eukaryota</taxon>
        <taxon>Metazoa</taxon>
        <taxon>Chordata</taxon>
        <taxon>Craniata</taxon>
        <taxon>Vertebrata</taxon>
        <taxon>Euteleostomi</taxon>
        <taxon>Mammalia</taxon>
        <taxon>Eutheria</taxon>
        <taxon>Laurasiatheria</taxon>
        <taxon>Artiodactyla</taxon>
        <taxon>Ruminantia</taxon>
        <taxon>Pecora</taxon>
        <taxon>Cervidae</taxon>
        <taxon>Cervinae</taxon>
        <taxon>Cervus</taxon>
    </lineage>
</organism>
<dbReference type="InterPro" id="IPR027483">
    <property type="entry name" value="PInositol-4-P-4/5-kinase_C_sf"/>
</dbReference>
<dbReference type="Gene3D" id="3.30.810.10">
    <property type="entry name" value="2-Layer Sandwich"/>
    <property type="match status" value="1"/>
</dbReference>
<comment type="caution">
    <text evidence="1">The sequence shown here is derived from an EMBL/GenBank/DDBJ whole genome shotgun (WGS) entry which is preliminary data.</text>
</comment>
<dbReference type="SUPFAM" id="SSF56104">
    <property type="entry name" value="SAICAR synthase-like"/>
    <property type="match status" value="1"/>
</dbReference>
<dbReference type="EMBL" id="MKHE01000023">
    <property type="protein sequence ID" value="OWK03406.1"/>
    <property type="molecule type" value="Genomic_DNA"/>
</dbReference>
<gene>
    <name evidence="1" type="ORF">Celaphus_00007491</name>
</gene>
<protein>
    <submittedName>
        <fullName evidence="1">PIP4K2A</fullName>
    </submittedName>
</protein>
<sequence length="70" mass="8554">MLLPWAKELPTLKDNDFINEGQKIYIDDNNKKVFLEKLKKDVEVRKKKKHTNIRDGPLYECQHYWVFRSF</sequence>
<reference evidence="1 2" key="1">
    <citation type="journal article" date="2018" name="Mol. Genet. Genomics">
        <title>The red deer Cervus elaphus genome CerEla1.0: sequencing, annotating, genes, and chromosomes.</title>
        <authorList>
            <person name="Bana N.A."/>
            <person name="Nyiri A."/>
            <person name="Nagy J."/>
            <person name="Frank K."/>
            <person name="Nagy T."/>
            <person name="Steger V."/>
            <person name="Schiller M."/>
            <person name="Lakatos P."/>
            <person name="Sugar L."/>
            <person name="Horn P."/>
            <person name="Barta E."/>
            <person name="Orosz L."/>
        </authorList>
    </citation>
    <scope>NUCLEOTIDE SEQUENCE [LARGE SCALE GENOMIC DNA]</scope>
    <source>
        <strain evidence="1">Hungarian</strain>
    </source>
</reference>
<dbReference type="AlphaFoldDB" id="A0A212CBP0"/>
<evidence type="ECO:0000313" key="1">
    <source>
        <dbReference type="EMBL" id="OWK03406.1"/>
    </source>
</evidence>
<proteinExistence type="predicted"/>
<keyword evidence="2" id="KW-1185">Reference proteome</keyword>
<name>A0A212CBP0_CEREH</name>